<dbReference type="AlphaFoldDB" id="A0AAI9TFH0"/>
<proteinExistence type="predicted"/>
<feature type="region of interest" description="Disordered" evidence="1">
    <location>
        <begin position="45"/>
        <end position="68"/>
    </location>
</feature>
<dbReference type="EMBL" id="LACB01000245">
    <property type="protein sequence ID" value="KAJ9485808.1"/>
    <property type="molecule type" value="Genomic_DNA"/>
</dbReference>
<evidence type="ECO:0000256" key="1">
    <source>
        <dbReference type="SAM" id="MobiDB-lite"/>
    </source>
</evidence>
<comment type="caution">
    <text evidence="2">The sequence shown here is derived from an EMBL/GenBank/DDBJ whole genome shotgun (WGS) entry which is preliminary data.</text>
</comment>
<dbReference type="Proteomes" id="UP001227192">
    <property type="component" value="Unassembled WGS sequence"/>
</dbReference>
<reference evidence="2" key="2">
    <citation type="journal article" date="2016" name="Fungal Biol.">
        <title>Ochratoxin A production by Penicillium thymicola.</title>
        <authorList>
            <person name="Nguyen H.D.T."/>
            <person name="McMullin D.R."/>
            <person name="Ponomareva E."/>
            <person name="Riley R."/>
            <person name="Pomraning K.R."/>
            <person name="Baker S.E."/>
            <person name="Seifert K.A."/>
        </authorList>
    </citation>
    <scope>NUCLEOTIDE SEQUENCE</scope>
    <source>
        <strain evidence="2">DAOM 180753</strain>
    </source>
</reference>
<gene>
    <name evidence="2" type="ORF">VN97_g7540</name>
</gene>
<keyword evidence="3" id="KW-1185">Reference proteome</keyword>
<organism evidence="2 3">
    <name type="scientific">Penicillium thymicola</name>
    <dbReference type="NCBI Taxonomy" id="293382"/>
    <lineage>
        <taxon>Eukaryota</taxon>
        <taxon>Fungi</taxon>
        <taxon>Dikarya</taxon>
        <taxon>Ascomycota</taxon>
        <taxon>Pezizomycotina</taxon>
        <taxon>Eurotiomycetes</taxon>
        <taxon>Eurotiomycetidae</taxon>
        <taxon>Eurotiales</taxon>
        <taxon>Aspergillaceae</taxon>
        <taxon>Penicillium</taxon>
    </lineage>
</organism>
<protein>
    <submittedName>
        <fullName evidence="2">Uncharacterized protein</fullName>
    </submittedName>
</protein>
<sequence length="146" mass="16733">MRSVPDFPQNLLDRVNAAEHSPSRDPNVKYVFHVINSAAEDLSMFEEVDSEDEEEEEEESEDGDSQRQHIFDTLEEANKAALALFRSEYEDFFDQEEDMSNWYEEGTSEIMMNDVIWQVVDGMLSLQAHDAEEGIAGEVYVSASRV</sequence>
<evidence type="ECO:0000313" key="2">
    <source>
        <dbReference type="EMBL" id="KAJ9485808.1"/>
    </source>
</evidence>
<feature type="compositionally biased region" description="Acidic residues" evidence="1">
    <location>
        <begin position="45"/>
        <end position="63"/>
    </location>
</feature>
<evidence type="ECO:0000313" key="3">
    <source>
        <dbReference type="Proteomes" id="UP001227192"/>
    </source>
</evidence>
<reference evidence="2" key="1">
    <citation type="submission" date="2015-06" db="EMBL/GenBank/DDBJ databases">
        <authorList>
            <person name="Nguyen H."/>
        </authorList>
    </citation>
    <scope>NUCLEOTIDE SEQUENCE</scope>
    <source>
        <strain evidence="2">DAOM 180753</strain>
    </source>
</reference>
<name>A0AAI9TFH0_PENTH</name>
<accession>A0AAI9TFH0</accession>